<accession>A0A026VUF8</accession>
<evidence type="ECO:0000256" key="1">
    <source>
        <dbReference type="SAM" id="MobiDB-lite"/>
    </source>
</evidence>
<name>A0A026VUF8_OOCBI</name>
<sequence>MDPSDNMVAHIAKFEELVLRMQQLNVKPDVSSIMVKLLDTLPEEYDSLRQAWWARPDEQQTLENLVALLTSNEKRRQYQNRKQDGMALAAAQVTSQVKSDRKDGASGARPK</sequence>
<dbReference type="EMBL" id="KK111085">
    <property type="protein sequence ID" value="EZA46484.1"/>
    <property type="molecule type" value="Genomic_DNA"/>
</dbReference>
<evidence type="ECO:0000313" key="3">
    <source>
        <dbReference type="Proteomes" id="UP000053097"/>
    </source>
</evidence>
<gene>
    <name evidence="2" type="ORF">X777_00112</name>
</gene>
<protein>
    <recommendedName>
        <fullName evidence="4">Copia protein</fullName>
    </recommendedName>
</protein>
<dbReference type="Proteomes" id="UP000053097">
    <property type="component" value="Unassembled WGS sequence"/>
</dbReference>
<evidence type="ECO:0008006" key="4">
    <source>
        <dbReference type="Google" id="ProtNLM"/>
    </source>
</evidence>
<organism evidence="2 3">
    <name type="scientific">Ooceraea biroi</name>
    <name type="common">Clonal raider ant</name>
    <name type="synonym">Cerapachys biroi</name>
    <dbReference type="NCBI Taxonomy" id="2015173"/>
    <lineage>
        <taxon>Eukaryota</taxon>
        <taxon>Metazoa</taxon>
        <taxon>Ecdysozoa</taxon>
        <taxon>Arthropoda</taxon>
        <taxon>Hexapoda</taxon>
        <taxon>Insecta</taxon>
        <taxon>Pterygota</taxon>
        <taxon>Neoptera</taxon>
        <taxon>Endopterygota</taxon>
        <taxon>Hymenoptera</taxon>
        <taxon>Apocrita</taxon>
        <taxon>Aculeata</taxon>
        <taxon>Formicoidea</taxon>
        <taxon>Formicidae</taxon>
        <taxon>Dorylinae</taxon>
        <taxon>Ooceraea</taxon>
    </lineage>
</organism>
<keyword evidence="3" id="KW-1185">Reference proteome</keyword>
<dbReference type="Pfam" id="PF14223">
    <property type="entry name" value="Retrotran_gag_2"/>
    <property type="match status" value="1"/>
</dbReference>
<evidence type="ECO:0000313" key="2">
    <source>
        <dbReference type="EMBL" id="EZA46484.1"/>
    </source>
</evidence>
<dbReference type="AlphaFoldDB" id="A0A026VUF8"/>
<feature type="region of interest" description="Disordered" evidence="1">
    <location>
        <begin position="77"/>
        <end position="111"/>
    </location>
</feature>
<proteinExistence type="predicted"/>
<reference evidence="2 3" key="1">
    <citation type="journal article" date="2014" name="Curr. Biol.">
        <title>The genome of the clonal raider ant Cerapachys biroi.</title>
        <authorList>
            <person name="Oxley P.R."/>
            <person name="Ji L."/>
            <person name="Fetter-Pruneda I."/>
            <person name="McKenzie S.K."/>
            <person name="Li C."/>
            <person name="Hu H."/>
            <person name="Zhang G."/>
            <person name="Kronauer D.J."/>
        </authorList>
    </citation>
    <scope>NUCLEOTIDE SEQUENCE [LARGE SCALE GENOMIC DNA]</scope>
</reference>